<keyword evidence="3" id="KW-1185">Reference proteome</keyword>
<organism evidence="2 3">
    <name type="scientific">Tetragenococcus solitarius</name>
    <dbReference type="NCBI Taxonomy" id="71453"/>
    <lineage>
        <taxon>Bacteria</taxon>
        <taxon>Bacillati</taxon>
        <taxon>Bacillota</taxon>
        <taxon>Bacilli</taxon>
        <taxon>Lactobacillales</taxon>
        <taxon>Enterococcaceae</taxon>
        <taxon>Tetragenococcus</taxon>
    </lineage>
</organism>
<dbReference type="SUPFAM" id="SSF51351">
    <property type="entry name" value="Triosephosphate isomerase (TIM)"/>
    <property type="match status" value="1"/>
</dbReference>
<dbReference type="PROSITE" id="PS51440">
    <property type="entry name" value="TIM_2"/>
    <property type="match status" value="1"/>
</dbReference>
<sequence length="237" mass="26182">MEIQAPFFVFNPKSYFYGDQLLKLAQKADFLAEKYPHLTIFITAPYADLANIAKQTRHIIVTAQHMDGIEPGRGMGAVLPESIYQAGVRAVFLNHAEHPLQLAELVQSIKKAKELGIQTIVCADSLEEARAIAVLKPDVLLCEPTELIGSGKTSDESYIQETNKAIKEIDPDIFILQAAGISTPEDVYHTLQLGADGTGCTSGITEADEPAKMLEKMIEAVNRAYEQRKEKHNENRT</sequence>
<reference evidence="2 3" key="1">
    <citation type="journal article" date="2019" name="Int. J. Syst. Evol. Microbiol.">
        <title>The Global Catalogue of Microorganisms (GCM) 10K type strain sequencing project: providing services to taxonomists for standard genome sequencing and annotation.</title>
        <authorList>
            <consortium name="The Broad Institute Genomics Platform"/>
            <consortium name="The Broad Institute Genome Sequencing Center for Infectious Disease"/>
            <person name="Wu L."/>
            <person name="Ma J."/>
        </authorList>
    </citation>
    <scope>NUCLEOTIDE SEQUENCE [LARGE SCALE GENOMIC DNA]</scope>
    <source>
        <strain evidence="2 3">JCM 8736</strain>
    </source>
</reference>
<proteinExistence type="predicted"/>
<evidence type="ECO:0000256" key="1">
    <source>
        <dbReference type="ARBA" id="ARBA00023235"/>
    </source>
</evidence>
<dbReference type="Pfam" id="PF00121">
    <property type="entry name" value="TIM"/>
    <property type="match status" value="1"/>
</dbReference>
<name>A0ABN3Y3G2_9ENTE</name>
<evidence type="ECO:0000313" key="2">
    <source>
        <dbReference type="EMBL" id="GAA3016830.1"/>
    </source>
</evidence>
<keyword evidence="1 2" id="KW-0413">Isomerase</keyword>
<dbReference type="NCBIfam" id="NF003302">
    <property type="entry name" value="PRK04302.1"/>
    <property type="match status" value="1"/>
</dbReference>
<accession>A0ABN3Y3G2</accession>
<dbReference type="InterPro" id="IPR013785">
    <property type="entry name" value="Aldolase_TIM"/>
</dbReference>
<gene>
    <name evidence="2" type="ORF">GCM10019998_11280</name>
</gene>
<dbReference type="Gene3D" id="3.20.20.70">
    <property type="entry name" value="Aldolase class I"/>
    <property type="match status" value="1"/>
</dbReference>
<protein>
    <submittedName>
        <fullName evidence="2">Triose-phosphate isomerase</fullName>
    </submittedName>
</protein>
<dbReference type="InterPro" id="IPR000652">
    <property type="entry name" value="Triosephosphate_isomerase"/>
</dbReference>
<dbReference type="InterPro" id="IPR035990">
    <property type="entry name" value="TIM_sf"/>
</dbReference>
<dbReference type="EMBL" id="BAAAXQ010000034">
    <property type="protein sequence ID" value="GAA3016830.1"/>
    <property type="molecule type" value="Genomic_DNA"/>
</dbReference>
<evidence type="ECO:0000313" key="3">
    <source>
        <dbReference type="Proteomes" id="UP001501577"/>
    </source>
</evidence>
<dbReference type="Proteomes" id="UP001501577">
    <property type="component" value="Unassembled WGS sequence"/>
</dbReference>
<dbReference type="GO" id="GO:0016853">
    <property type="term" value="F:isomerase activity"/>
    <property type="evidence" value="ECO:0007669"/>
    <property type="project" value="UniProtKB-KW"/>
</dbReference>
<dbReference type="RefSeq" id="WP_068710089.1">
    <property type="nucleotide sequence ID" value="NZ_BAAAXQ010000034.1"/>
</dbReference>
<comment type="caution">
    <text evidence="2">The sequence shown here is derived from an EMBL/GenBank/DDBJ whole genome shotgun (WGS) entry which is preliminary data.</text>
</comment>